<keyword evidence="15" id="KW-0804">Transcription</keyword>
<feature type="compositionally biased region" description="Polar residues" evidence="17">
    <location>
        <begin position="197"/>
        <end position="210"/>
    </location>
</feature>
<accession>A0A7R9MFI2</accession>
<dbReference type="InterPro" id="IPR003616">
    <property type="entry name" value="Post-SET_dom"/>
</dbReference>
<name>A0A7R9MFI2_9ACAR</name>
<dbReference type="SMART" id="SM00570">
    <property type="entry name" value="AWS"/>
    <property type="match status" value="1"/>
</dbReference>
<sequence length="665" mass="75605">MSDSNAVGVEAPDGECCGEPYNGGSIETQSSTQSDSSLHDMNDVSEQSGQSAPVSPNATPKSAAKRRGRPQGSTKKEKCVLQMVDQLILDDEDLSRRRSSRLKTIEARKGQERERFADETSGDSSIVNASDPNESQHSLIDSSSVSTKLKKKKKSKKNKNRDKDMDCKHKGKHKKKSSEDKHHSYDDHNSDKCKTQDIYNNKHSSSQDSFTAPLPPSHYANIRHNQSSAQSSNADDSSPRPEKVKSRWRRCSELEWGHELGAGEHQKPNAQSVPIVIPKETEPHPQFDAIDENIYLFERRKSKSKKETRRMVCDCILTKEERVRGLIGCGEDCLNRMLMIECGSRCSLGDHCANKRFQKRQSAKVEPFRTARKGWGLRTLEPLQPNTFIMEYIGEVIDPLDFHNRTQKYSKEKREHHFFMALKSDEIIDATVKGNITRFVNHSCDPNSETQKWTVNGELRIGFFTQRFVQAGEEITFDYQFQRYGKEAQKCYCDAINCRGYIGATENANILTDGSKITTKLREELDESLEDEEVLEDLALEEEIAKLSEGGGLRNRQQVLMLARLMVRAEDPASRIKLINIIKGTVEMAYLRLLLDYHGLQLVWSWMVEVEDWELKAAILELLEILPIPNKTMLTDSKVFSVVERWSQQTNEPLIQSIDTPMALL</sequence>
<evidence type="ECO:0000313" key="22">
    <source>
        <dbReference type="Proteomes" id="UP000728032"/>
    </source>
</evidence>
<reference evidence="21" key="1">
    <citation type="submission" date="2020-11" db="EMBL/GenBank/DDBJ databases">
        <authorList>
            <person name="Tran Van P."/>
        </authorList>
    </citation>
    <scope>NUCLEOTIDE SEQUENCE</scope>
</reference>
<feature type="compositionally biased region" description="Basic residues" evidence="17">
    <location>
        <begin position="148"/>
        <end position="160"/>
    </location>
</feature>
<evidence type="ECO:0000256" key="11">
    <source>
        <dbReference type="ARBA" id="ARBA00022782"/>
    </source>
</evidence>
<keyword evidence="6" id="KW-0597">Phosphoprotein</keyword>
<evidence type="ECO:0000256" key="7">
    <source>
        <dbReference type="ARBA" id="ARBA00022603"/>
    </source>
</evidence>
<feature type="domain" description="Post-SET" evidence="19">
    <location>
        <begin position="487"/>
        <end position="503"/>
    </location>
</feature>
<dbReference type="InterPro" id="IPR042294">
    <property type="entry name" value="SETD2_animal"/>
</dbReference>
<feature type="compositionally biased region" description="Basic and acidic residues" evidence="17">
    <location>
        <begin position="103"/>
        <end position="118"/>
    </location>
</feature>
<dbReference type="Pfam" id="PF17907">
    <property type="entry name" value="AWS"/>
    <property type="match status" value="1"/>
</dbReference>
<keyword evidence="4" id="KW-0158">Chromosome</keyword>
<feature type="compositionally biased region" description="Basic and acidic residues" evidence="17">
    <location>
        <begin position="237"/>
        <end position="247"/>
    </location>
</feature>
<dbReference type="SMART" id="SM00317">
    <property type="entry name" value="SET"/>
    <property type="match status" value="1"/>
</dbReference>
<feature type="compositionally biased region" description="Basic and acidic residues" evidence="17">
    <location>
        <begin position="177"/>
        <end position="195"/>
    </location>
</feature>
<protein>
    <recommendedName>
        <fullName evidence="3">[histone H3]-lysine(36) N-trimethyltransferase</fullName>
        <ecNumber evidence="3">2.1.1.359</ecNumber>
    </recommendedName>
</protein>
<keyword evidence="14" id="KW-0805">Transcription regulation</keyword>
<dbReference type="GO" id="GO:0032259">
    <property type="term" value="P:methylation"/>
    <property type="evidence" value="ECO:0007669"/>
    <property type="project" value="UniProtKB-KW"/>
</dbReference>
<dbReference type="PANTHER" id="PTHR46711:SF1">
    <property type="entry name" value="HISTONE-LYSINE N-METHYLTRANSFERASE SETD2"/>
    <property type="match status" value="1"/>
</dbReference>
<evidence type="ECO:0000256" key="6">
    <source>
        <dbReference type="ARBA" id="ARBA00022553"/>
    </source>
</evidence>
<evidence type="ECO:0000256" key="16">
    <source>
        <dbReference type="ARBA" id="ARBA00023242"/>
    </source>
</evidence>
<evidence type="ECO:0000256" key="12">
    <source>
        <dbReference type="ARBA" id="ARBA00022833"/>
    </source>
</evidence>
<evidence type="ECO:0000256" key="13">
    <source>
        <dbReference type="ARBA" id="ARBA00022853"/>
    </source>
</evidence>
<dbReference type="GO" id="GO:0005634">
    <property type="term" value="C:nucleus"/>
    <property type="evidence" value="ECO:0007669"/>
    <property type="project" value="UniProtKB-SubCell"/>
</dbReference>
<dbReference type="SMART" id="SM00508">
    <property type="entry name" value="PostSET"/>
    <property type="match status" value="1"/>
</dbReference>
<dbReference type="SUPFAM" id="SSF82199">
    <property type="entry name" value="SET domain"/>
    <property type="match status" value="1"/>
</dbReference>
<comment type="subcellular location">
    <subcellularLocation>
        <location evidence="2">Chromosome</location>
    </subcellularLocation>
    <subcellularLocation>
        <location evidence="1">Nucleus</location>
    </subcellularLocation>
</comment>
<dbReference type="EC" id="2.1.1.359" evidence="3"/>
<keyword evidence="11" id="KW-0221">Differentiation</keyword>
<evidence type="ECO:0000256" key="4">
    <source>
        <dbReference type="ARBA" id="ARBA00022454"/>
    </source>
</evidence>
<dbReference type="PROSITE" id="PS50280">
    <property type="entry name" value="SET"/>
    <property type="match status" value="1"/>
</dbReference>
<feature type="region of interest" description="Disordered" evidence="17">
    <location>
        <begin position="1"/>
        <end position="247"/>
    </location>
</feature>
<dbReference type="InterPro" id="IPR044437">
    <property type="entry name" value="SETD2/Set2_SET"/>
</dbReference>
<dbReference type="FunFam" id="2.170.270.10:FF:000016">
    <property type="entry name" value="Histone-lysine N-methyltransferase"/>
    <property type="match status" value="1"/>
</dbReference>
<evidence type="ECO:0000313" key="21">
    <source>
        <dbReference type="EMBL" id="CAD7658869.1"/>
    </source>
</evidence>
<dbReference type="OrthoDB" id="308383at2759"/>
<evidence type="ECO:0000256" key="5">
    <source>
        <dbReference type="ARBA" id="ARBA00022473"/>
    </source>
</evidence>
<dbReference type="GO" id="GO:0140955">
    <property type="term" value="F:histone H3K36 trimethyltransferase activity"/>
    <property type="evidence" value="ECO:0007669"/>
    <property type="project" value="UniProtKB-EC"/>
</dbReference>
<dbReference type="GO" id="GO:0030154">
    <property type="term" value="P:cell differentiation"/>
    <property type="evidence" value="ECO:0007669"/>
    <property type="project" value="UniProtKB-KW"/>
</dbReference>
<feature type="compositionally biased region" description="Polar residues" evidence="17">
    <location>
        <begin position="25"/>
        <end position="36"/>
    </location>
</feature>
<evidence type="ECO:0000256" key="10">
    <source>
        <dbReference type="ARBA" id="ARBA00022723"/>
    </source>
</evidence>
<evidence type="ECO:0000256" key="3">
    <source>
        <dbReference type="ARBA" id="ARBA00012178"/>
    </source>
</evidence>
<evidence type="ECO:0000256" key="17">
    <source>
        <dbReference type="SAM" id="MobiDB-lite"/>
    </source>
</evidence>
<feature type="compositionally biased region" description="Polar residues" evidence="17">
    <location>
        <begin position="122"/>
        <end position="140"/>
    </location>
</feature>
<dbReference type="GO" id="GO:0010468">
    <property type="term" value="P:regulation of gene expression"/>
    <property type="evidence" value="ECO:0007669"/>
    <property type="project" value="UniProtKB-ARBA"/>
</dbReference>
<keyword evidence="7" id="KW-0489">Methyltransferase</keyword>
<dbReference type="GO" id="GO:0005694">
    <property type="term" value="C:chromosome"/>
    <property type="evidence" value="ECO:0007669"/>
    <property type="project" value="UniProtKB-SubCell"/>
</dbReference>
<dbReference type="Proteomes" id="UP000728032">
    <property type="component" value="Unassembled WGS sequence"/>
</dbReference>
<dbReference type="PROSITE" id="PS51215">
    <property type="entry name" value="AWS"/>
    <property type="match status" value="1"/>
</dbReference>
<feature type="domain" description="SET" evidence="18">
    <location>
        <begin position="363"/>
        <end position="480"/>
    </location>
</feature>
<dbReference type="InterPro" id="IPR001214">
    <property type="entry name" value="SET_dom"/>
</dbReference>
<proteinExistence type="predicted"/>
<evidence type="ECO:0000259" key="19">
    <source>
        <dbReference type="PROSITE" id="PS50868"/>
    </source>
</evidence>
<evidence type="ECO:0000256" key="8">
    <source>
        <dbReference type="ARBA" id="ARBA00022679"/>
    </source>
</evidence>
<evidence type="ECO:0000256" key="15">
    <source>
        <dbReference type="ARBA" id="ARBA00023163"/>
    </source>
</evidence>
<dbReference type="EMBL" id="OC930851">
    <property type="protein sequence ID" value="CAD7658869.1"/>
    <property type="molecule type" value="Genomic_DNA"/>
</dbReference>
<evidence type="ECO:0000256" key="14">
    <source>
        <dbReference type="ARBA" id="ARBA00023015"/>
    </source>
</evidence>
<dbReference type="PROSITE" id="PS50868">
    <property type="entry name" value="POST_SET"/>
    <property type="match status" value="1"/>
</dbReference>
<dbReference type="GO" id="GO:0046872">
    <property type="term" value="F:metal ion binding"/>
    <property type="evidence" value="ECO:0007669"/>
    <property type="project" value="UniProtKB-KW"/>
</dbReference>
<dbReference type="InterPro" id="IPR006560">
    <property type="entry name" value="AWS_dom"/>
</dbReference>
<keyword evidence="5" id="KW-0217">Developmental protein</keyword>
<keyword evidence="22" id="KW-1185">Reference proteome</keyword>
<evidence type="ECO:0000256" key="9">
    <source>
        <dbReference type="ARBA" id="ARBA00022691"/>
    </source>
</evidence>
<gene>
    <name evidence="21" type="ORF">ONB1V03_LOCUS15489</name>
</gene>
<dbReference type="Gene3D" id="2.170.270.10">
    <property type="entry name" value="SET domain"/>
    <property type="match status" value="1"/>
</dbReference>
<evidence type="ECO:0000259" key="20">
    <source>
        <dbReference type="PROSITE" id="PS51215"/>
    </source>
</evidence>
<feature type="compositionally biased region" description="Low complexity" evidence="17">
    <location>
        <begin position="225"/>
        <end position="236"/>
    </location>
</feature>
<keyword evidence="9" id="KW-0949">S-adenosyl-L-methionine</keyword>
<dbReference type="InterPro" id="IPR046341">
    <property type="entry name" value="SET_dom_sf"/>
</dbReference>
<dbReference type="AlphaFoldDB" id="A0A7R9MFI2"/>
<feature type="compositionally biased region" description="Polar residues" evidence="17">
    <location>
        <begin position="44"/>
        <end position="60"/>
    </location>
</feature>
<evidence type="ECO:0000259" key="18">
    <source>
        <dbReference type="PROSITE" id="PS50280"/>
    </source>
</evidence>
<keyword evidence="12" id="KW-0862">Zinc</keyword>
<feature type="domain" description="AWS" evidence="20">
    <location>
        <begin position="308"/>
        <end position="361"/>
    </location>
</feature>
<keyword evidence="16" id="KW-0539">Nucleus</keyword>
<dbReference type="EMBL" id="CAJPVJ010016026">
    <property type="protein sequence ID" value="CAG2176055.1"/>
    <property type="molecule type" value="Genomic_DNA"/>
</dbReference>
<dbReference type="CDD" id="cd19172">
    <property type="entry name" value="SET_SETD2"/>
    <property type="match status" value="1"/>
</dbReference>
<evidence type="ECO:0000256" key="1">
    <source>
        <dbReference type="ARBA" id="ARBA00004123"/>
    </source>
</evidence>
<evidence type="ECO:0000256" key="2">
    <source>
        <dbReference type="ARBA" id="ARBA00004286"/>
    </source>
</evidence>
<keyword evidence="10" id="KW-0479">Metal-binding</keyword>
<organism evidence="21">
    <name type="scientific">Oppiella nova</name>
    <dbReference type="NCBI Taxonomy" id="334625"/>
    <lineage>
        <taxon>Eukaryota</taxon>
        <taxon>Metazoa</taxon>
        <taxon>Ecdysozoa</taxon>
        <taxon>Arthropoda</taxon>
        <taxon>Chelicerata</taxon>
        <taxon>Arachnida</taxon>
        <taxon>Acari</taxon>
        <taxon>Acariformes</taxon>
        <taxon>Sarcoptiformes</taxon>
        <taxon>Oribatida</taxon>
        <taxon>Brachypylina</taxon>
        <taxon>Oppioidea</taxon>
        <taxon>Oppiidae</taxon>
        <taxon>Oppiella</taxon>
    </lineage>
</organism>
<dbReference type="PANTHER" id="PTHR46711">
    <property type="entry name" value="HISTONE-LYSINE N-METHYLTRANSFERASE SETD2"/>
    <property type="match status" value="1"/>
</dbReference>
<dbReference type="Pfam" id="PF00856">
    <property type="entry name" value="SET"/>
    <property type="match status" value="1"/>
</dbReference>
<keyword evidence="13" id="KW-0156">Chromatin regulator</keyword>
<keyword evidence="8" id="KW-0808">Transferase</keyword>